<dbReference type="GO" id="GO:0055085">
    <property type="term" value="P:transmembrane transport"/>
    <property type="evidence" value="ECO:0007669"/>
    <property type="project" value="UniProtKB-ARBA"/>
</dbReference>
<dbReference type="Pfam" id="PF08352">
    <property type="entry name" value="oligo_HPY"/>
    <property type="match status" value="1"/>
</dbReference>
<dbReference type="SUPFAM" id="SSF52540">
    <property type="entry name" value="P-loop containing nucleoside triphosphate hydrolases"/>
    <property type="match status" value="1"/>
</dbReference>
<dbReference type="EnsemblBacteria" id="BAA79255">
    <property type="protein sequence ID" value="BAA79255"/>
    <property type="gene ID" value="APE_0300.1"/>
</dbReference>
<evidence type="ECO:0000313" key="6">
    <source>
        <dbReference type="Proteomes" id="UP000002518"/>
    </source>
</evidence>
<dbReference type="Gene3D" id="3.40.50.300">
    <property type="entry name" value="P-loop containing nucleotide triphosphate hydrolases"/>
    <property type="match status" value="1"/>
</dbReference>
<dbReference type="PROSITE" id="PS00211">
    <property type="entry name" value="ABC_TRANSPORTER_1"/>
    <property type="match status" value="1"/>
</dbReference>
<dbReference type="GO" id="GO:0005524">
    <property type="term" value="F:ATP binding"/>
    <property type="evidence" value="ECO:0007669"/>
    <property type="project" value="UniProtKB-KW"/>
</dbReference>
<dbReference type="GeneID" id="1444526"/>
<keyword evidence="3" id="KW-0067">ATP-binding</keyword>
<dbReference type="PANTHER" id="PTHR43776">
    <property type="entry name" value="TRANSPORT ATP-BINDING PROTEIN"/>
    <property type="match status" value="1"/>
</dbReference>
<dbReference type="GO" id="GO:0015833">
    <property type="term" value="P:peptide transport"/>
    <property type="evidence" value="ECO:0007669"/>
    <property type="project" value="InterPro"/>
</dbReference>
<keyword evidence="2" id="KW-0547">Nucleotide-binding</keyword>
<evidence type="ECO:0000256" key="3">
    <source>
        <dbReference type="ARBA" id="ARBA00022840"/>
    </source>
</evidence>
<dbReference type="GO" id="GO:0016887">
    <property type="term" value="F:ATP hydrolysis activity"/>
    <property type="evidence" value="ECO:0007669"/>
    <property type="project" value="InterPro"/>
</dbReference>
<dbReference type="PATRIC" id="fig|272557.25.peg.234"/>
<dbReference type="Pfam" id="PF00005">
    <property type="entry name" value="ABC_tran"/>
    <property type="match status" value="1"/>
</dbReference>
<name>Q9YFE1_AERPE</name>
<dbReference type="AlphaFoldDB" id="Q9YFE1"/>
<dbReference type="InterPro" id="IPR003439">
    <property type="entry name" value="ABC_transporter-like_ATP-bd"/>
</dbReference>
<dbReference type="InterPro" id="IPR003593">
    <property type="entry name" value="AAA+_ATPase"/>
</dbReference>
<dbReference type="PROSITE" id="PS50893">
    <property type="entry name" value="ABC_TRANSPORTER_2"/>
    <property type="match status" value="1"/>
</dbReference>
<evidence type="ECO:0000256" key="2">
    <source>
        <dbReference type="ARBA" id="ARBA00022741"/>
    </source>
</evidence>
<dbReference type="STRING" id="272557.APE_0300.1"/>
<keyword evidence="1" id="KW-0813">Transport</keyword>
<dbReference type="InterPro" id="IPR050319">
    <property type="entry name" value="ABC_transp_ATP-bind"/>
</dbReference>
<dbReference type="PIR" id="C72720">
    <property type="entry name" value="C72720"/>
</dbReference>
<accession>Q9YFE1</accession>
<dbReference type="RefSeq" id="WP_010865649.1">
    <property type="nucleotide sequence ID" value="NC_000854.2"/>
</dbReference>
<proteinExistence type="predicted"/>
<keyword evidence="6" id="KW-1185">Reference proteome</keyword>
<dbReference type="InterPro" id="IPR017871">
    <property type="entry name" value="ABC_transporter-like_CS"/>
</dbReference>
<feature type="domain" description="ABC transporter" evidence="4">
    <location>
        <begin position="4"/>
        <end position="290"/>
    </location>
</feature>
<dbReference type="EMBL" id="BA000002">
    <property type="protein sequence ID" value="BAA79255.2"/>
    <property type="molecule type" value="Genomic_DNA"/>
</dbReference>
<dbReference type="SMART" id="SM00382">
    <property type="entry name" value="AAA"/>
    <property type="match status" value="1"/>
</dbReference>
<dbReference type="KEGG" id="ape:APE_0300.1"/>
<evidence type="ECO:0000256" key="1">
    <source>
        <dbReference type="ARBA" id="ARBA00022448"/>
    </source>
</evidence>
<protein>
    <submittedName>
        <fullName evidence="5">ABC transporter, ATP binding protein</fullName>
    </submittedName>
</protein>
<dbReference type="InterPro" id="IPR013563">
    <property type="entry name" value="Oligopep_ABC_C"/>
</dbReference>
<organism evidence="5 6">
    <name type="scientific">Aeropyrum pernix (strain ATCC 700893 / DSM 11879 / JCM 9820 / NBRC 100138 / K1)</name>
    <dbReference type="NCBI Taxonomy" id="272557"/>
    <lineage>
        <taxon>Archaea</taxon>
        <taxon>Thermoproteota</taxon>
        <taxon>Thermoprotei</taxon>
        <taxon>Desulfurococcales</taxon>
        <taxon>Desulfurococcaceae</taxon>
        <taxon>Aeropyrum</taxon>
    </lineage>
</organism>
<dbReference type="Proteomes" id="UP000002518">
    <property type="component" value="Chromosome"/>
</dbReference>
<evidence type="ECO:0000259" key="4">
    <source>
        <dbReference type="PROSITE" id="PS50893"/>
    </source>
</evidence>
<evidence type="ECO:0000313" key="5">
    <source>
        <dbReference type="EMBL" id="BAA79255.2"/>
    </source>
</evidence>
<dbReference type="CDD" id="cd03257">
    <property type="entry name" value="ABC_NikE_OppD_transporters"/>
    <property type="match status" value="1"/>
</dbReference>
<dbReference type="eggNOG" id="arCOG00184">
    <property type="taxonomic scope" value="Archaea"/>
</dbReference>
<reference evidence="5 6" key="1">
    <citation type="journal article" date="1999" name="DNA Res.">
        <title>Complete genome sequence of an aerobic hyper-thermophilic crenarchaeon, Aeropyrum pernix K1.</title>
        <authorList>
            <person name="Kawarabayasi Y."/>
            <person name="Hino Y."/>
            <person name="Horikawa H."/>
            <person name="Yamazaki S."/>
            <person name="Haikawa Y."/>
            <person name="Jin-no K."/>
            <person name="Takahashi M."/>
            <person name="Sekine M."/>
            <person name="Baba S."/>
            <person name="Ankai A."/>
            <person name="Kosugi H."/>
            <person name="Hosoyama A."/>
            <person name="Fukui S."/>
            <person name="Nagai Y."/>
            <person name="Nishijima K."/>
            <person name="Nakazawa H."/>
            <person name="Takamiya M."/>
            <person name="Masuda S."/>
            <person name="Funahashi T."/>
            <person name="Tanaka T."/>
            <person name="Kudoh Y."/>
            <person name="Yamazaki J."/>
            <person name="Kushida N."/>
            <person name="Oguchi A."/>
            <person name="Aoki K."/>
            <person name="Kubota K."/>
            <person name="Nakamura Y."/>
            <person name="Nomura N."/>
            <person name="Sako Y."/>
            <person name="Kikuchi H."/>
        </authorList>
    </citation>
    <scope>NUCLEOTIDE SEQUENCE [LARGE SCALE GENOMIC DNA]</scope>
    <source>
        <strain evidence="6">ATCC 700893 / DSM 11879 / JCM 9820 / NBRC 100138 / K1</strain>
    </source>
</reference>
<gene>
    <name evidence="5" type="ordered locus">APE_0300.1</name>
</gene>
<dbReference type="NCBIfam" id="TIGR01727">
    <property type="entry name" value="oligo_HPY"/>
    <property type="match status" value="1"/>
</dbReference>
<sequence length="419" mass="47208">MLALALHDVRVYFPITTFYLKKVIGYVKAVDGVSLSLKKGEILGVVGESGSGKTTLAKTIIGLHRPFTGHVFIDIDKGELEEAVSIYEALKRGENVQREDIKRYRKIIKTHDPYYMDRSNYKKFRRKVQMVQQDPYSSLNPRMKVGEIIGEPVRVHGIEKSSEGVKRRVIEVLEAVGLGKEFADRYPYELSGGQRQRVAIARALALNPKILVLDEPTSALDVSIQAQILRLLRELWKKYGLTYLLITHDISVVRYMSSSVVVMYSGKIMESAPKHILFTNPLHPYTKLLLSAVPIPDPRSRRIKEFKDIGEPPNPAKPPVGCRFVTRCPIASREICGFSVEDHADSDVEIIDVTKIGDTIRIRVSKNAENLAKKLRETNSTIINEIVVKGKLVEIRLHTDLEPKLRELGEGHAVACHKV</sequence>
<dbReference type="InterPro" id="IPR027417">
    <property type="entry name" value="P-loop_NTPase"/>
</dbReference>